<dbReference type="EMBL" id="MTHD01000003">
    <property type="protein sequence ID" value="OMG53899.1"/>
    <property type="molecule type" value="Genomic_DNA"/>
</dbReference>
<dbReference type="Gene3D" id="3.30.700.10">
    <property type="entry name" value="Glycoprotein, Type 4 Pilin"/>
    <property type="match status" value="1"/>
</dbReference>
<dbReference type="PROSITE" id="PS00409">
    <property type="entry name" value="PROKAR_NTER_METHYL"/>
    <property type="match status" value="1"/>
</dbReference>
<dbReference type="Pfam" id="PF07963">
    <property type="entry name" value="N_methyl"/>
    <property type="match status" value="1"/>
</dbReference>
<evidence type="ECO:0000256" key="8">
    <source>
        <dbReference type="ARBA" id="ARBA00023136"/>
    </source>
</evidence>
<accession>A0A1R1I5I1</accession>
<evidence type="ECO:0000256" key="2">
    <source>
        <dbReference type="ARBA" id="ARBA00021549"/>
    </source>
</evidence>
<evidence type="ECO:0000256" key="9">
    <source>
        <dbReference type="ARBA" id="ARBA00025772"/>
    </source>
</evidence>
<feature type="domain" description="General secretion pathway GspH" evidence="12">
    <location>
        <begin position="78"/>
        <end position="129"/>
    </location>
</feature>
<proteinExistence type="inferred from homology"/>
<dbReference type="GO" id="GO:0015628">
    <property type="term" value="P:protein secretion by the type II secretion system"/>
    <property type="evidence" value="ECO:0007669"/>
    <property type="project" value="InterPro"/>
</dbReference>
<reference evidence="13 14" key="1">
    <citation type="submission" date="2016-10" db="EMBL/GenBank/DDBJ databases">
        <title>Alkaliphiles isolated from bioreactors.</title>
        <authorList>
            <person name="Salah Z."/>
            <person name="Rout S.P."/>
            <person name="Humphreys P.N."/>
        </authorList>
    </citation>
    <scope>NUCLEOTIDE SEQUENCE [LARGE SCALE GENOMIC DNA]</scope>
    <source>
        <strain evidence="13 14">ZS02</strain>
    </source>
</reference>
<dbReference type="RefSeq" id="WP_076095065.1">
    <property type="nucleotide sequence ID" value="NZ_MTHD01000003.1"/>
</dbReference>
<evidence type="ECO:0000256" key="11">
    <source>
        <dbReference type="SAM" id="Phobius"/>
    </source>
</evidence>
<dbReference type="STRING" id="418702.BJN45_10845"/>
<dbReference type="InterPro" id="IPR022346">
    <property type="entry name" value="T2SS_GspH"/>
</dbReference>
<keyword evidence="14" id="KW-1185">Reference proteome</keyword>
<keyword evidence="6 11" id="KW-0812">Transmembrane</keyword>
<evidence type="ECO:0000256" key="10">
    <source>
        <dbReference type="ARBA" id="ARBA00030775"/>
    </source>
</evidence>
<comment type="similarity">
    <text evidence="9">Belongs to the GSP H family.</text>
</comment>
<name>A0A1R1I5I1_9RHOO</name>
<dbReference type="GO" id="GO:0015627">
    <property type="term" value="C:type II protein secretion system complex"/>
    <property type="evidence" value="ECO:0007669"/>
    <property type="project" value="InterPro"/>
</dbReference>
<keyword evidence="8 11" id="KW-0472">Membrane</keyword>
<evidence type="ECO:0000256" key="6">
    <source>
        <dbReference type="ARBA" id="ARBA00022692"/>
    </source>
</evidence>
<evidence type="ECO:0000256" key="7">
    <source>
        <dbReference type="ARBA" id="ARBA00022989"/>
    </source>
</evidence>
<evidence type="ECO:0000259" key="12">
    <source>
        <dbReference type="Pfam" id="PF12019"/>
    </source>
</evidence>
<evidence type="ECO:0000256" key="4">
    <source>
        <dbReference type="ARBA" id="ARBA00022481"/>
    </source>
</evidence>
<dbReference type="Proteomes" id="UP000187526">
    <property type="component" value="Unassembled WGS sequence"/>
</dbReference>
<keyword evidence="3" id="KW-1003">Cell membrane</keyword>
<organism evidence="13 14">
    <name type="scientific">Azonexus hydrophilus</name>
    <dbReference type="NCBI Taxonomy" id="418702"/>
    <lineage>
        <taxon>Bacteria</taxon>
        <taxon>Pseudomonadati</taxon>
        <taxon>Pseudomonadota</taxon>
        <taxon>Betaproteobacteria</taxon>
        <taxon>Rhodocyclales</taxon>
        <taxon>Azonexaceae</taxon>
        <taxon>Azonexus</taxon>
    </lineage>
</organism>
<feature type="transmembrane region" description="Helical" evidence="11">
    <location>
        <begin position="12"/>
        <end position="32"/>
    </location>
</feature>
<dbReference type="AlphaFoldDB" id="A0A1R1I5I1"/>
<keyword evidence="4" id="KW-0488">Methylation</keyword>
<dbReference type="SUPFAM" id="SSF54523">
    <property type="entry name" value="Pili subunits"/>
    <property type="match status" value="1"/>
</dbReference>
<evidence type="ECO:0000256" key="1">
    <source>
        <dbReference type="ARBA" id="ARBA00004377"/>
    </source>
</evidence>
<comment type="caution">
    <text evidence="13">The sequence shown here is derived from an EMBL/GenBank/DDBJ whole genome shotgun (WGS) entry which is preliminary data.</text>
</comment>
<dbReference type="Pfam" id="PF12019">
    <property type="entry name" value="GspH"/>
    <property type="match status" value="1"/>
</dbReference>
<comment type="subcellular location">
    <subcellularLocation>
        <location evidence="1">Cell inner membrane</location>
        <topology evidence="1">Single-pass membrane protein</topology>
    </subcellularLocation>
</comment>
<dbReference type="OrthoDB" id="8592370at2"/>
<sequence>MNIKPPRAYHGFTLIELMITVAILAILGMVAAPQMQNQIIASRVTSATNELIAELTRARSDAVKLNQQVSINPTTIIANRGNANVSIVSNPAGLAASITFNADGTTANAGTITISNSSRSRDIRVLGSGKSFVTN</sequence>
<dbReference type="InterPro" id="IPR045584">
    <property type="entry name" value="Pilin-like"/>
</dbReference>
<keyword evidence="5" id="KW-0997">Cell inner membrane</keyword>
<dbReference type="InterPro" id="IPR012902">
    <property type="entry name" value="N_methyl_site"/>
</dbReference>
<evidence type="ECO:0000313" key="14">
    <source>
        <dbReference type="Proteomes" id="UP000187526"/>
    </source>
</evidence>
<gene>
    <name evidence="13" type="ORF">BJN45_10845</name>
</gene>
<evidence type="ECO:0000256" key="5">
    <source>
        <dbReference type="ARBA" id="ARBA00022519"/>
    </source>
</evidence>
<keyword evidence="7 11" id="KW-1133">Transmembrane helix</keyword>
<evidence type="ECO:0000313" key="13">
    <source>
        <dbReference type="EMBL" id="OMG53899.1"/>
    </source>
</evidence>
<protein>
    <recommendedName>
        <fullName evidence="2">Type II secretion system protein H</fullName>
    </recommendedName>
    <alternativeName>
        <fullName evidence="10">General secretion pathway protein H</fullName>
    </alternativeName>
</protein>
<dbReference type="GO" id="GO:0005886">
    <property type="term" value="C:plasma membrane"/>
    <property type="evidence" value="ECO:0007669"/>
    <property type="project" value="UniProtKB-SubCell"/>
</dbReference>
<dbReference type="NCBIfam" id="TIGR02532">
    <property type="entry name" value="IV_pilin_GFxxxE"/>
    <property type="match status" value="1"/>
</dbReference>
<evidence type="ECO:0000256" key="3">
    <source>
        <dbReference type="ARBA" id="ARBA00022475"/>
    </source>
</evidence>